<sequence>MCDSAGIAGPMNAPSIAIRRAVPGDEAALALVGAASFLESYAGIVDGQGIVRHCQERHTPQVYARALADSAQALWLAEMAPGAAPVGYLHLASPDLPVPTGPKDIEIKRIYVLSRLHGSGLGRRLIGTALEHARESGRTNVVLGVYKGNERALAFYGRAGFEALGERSFDVGGNVYCDWVMGRAV</sequence>
<reference evidence="5" key="1">
    <citation type="journal article" date="2019" name="Int. J. Syst. Evol. Microbiol.">
        <title>The Global Catalogue of Microorganisms (GCM) 10K type strain sequencing project: providing services to taxonomists for standard genome sequencing and annotation.</title>
        <authorList>
            <consortium name="The Broad Institute Genomics Platform"/>
            <consortium name="The Broad Institute Genome Sequencing Center for Infectious Disease"/>
            <person name="Wu L."/>
            <person name="Ma J."/>
        </authorList>
    </citation>
    <scope>NUCLEOTIDE SEQUENCE [LARGE SCALE GENOMIC DNA]</scope>
    <source>
        <strain evidence="5">CGMCC 1.12766</strain>
    </source>
</reference>
<evidence type="ECO:0000256" key="2">
    <source>
        <dbReference type="ARBA" id="ARBA00023315"/>
    </source>
</evidence>
<organism evidence="4 5">
    <name type="scientific">Glycocaulis albus</name>
    <dbReference type="NCBI Taxonomy" id="1382801"/>
    <lineage>
        <taxon>Bacteria</taxon>
        <taxon>Pseudomonadati</taxon>
        <taxon>Pseudomonadota</taxon>
        <taxon>Alphaproteobacteria</taxon>
        <taxon>Maricaulales</taxon>
        <taxon>Maricaulaceae</taxon>
        <taxon>Glycocaulis</taxon>
    </lineage>
</organism>
<dbReference type="RefSeq" id="WP_217981337.1">
    <property type="nucleotide sequence ID" value="NZ_BMFS01000013.1"/>
</dbReference>
<dbReference type="EMBL" id="BMFS01000013">
    <property type="protein sequence ID" value="GGH06847.1"/>
    <property type="molecule type" value="Genomic_DNA"/>
</dbReference>
<dbReference type="PROSITE" id="PS51186">
    <property type="entry name" value="GNAT"/>
    <property type="match status" value="1"/>
</dbReference>
<evidence type="ECO:0000313" key="4">
    <source>
        <dbReference type="EMBL" id="GGH06847.1"/>
    </source>
</evidence>
<comment type="caution">
    <text evidence="4">The sequence shown here is derived from an EMBL/GenBank/DDBJ whole genome shotgun (WGS) entry which is preliminary data.</text>
</comment>
<evidence type="ECO:0000256" key="1">
    <source>
        <dbReference type="ARBA" id="ARBA00022679"/>
    </source>
</evidence>
<feature type="domain" description="N-acetyltransferase" evidence="3">
    <location>
        <begin position="16"/>
        <end position="185"/>
    </location>
</feature>
<dbReference type="SUPFAM" id="SSF55729">
    <property type="entry name" value="Acyl-CoA N-acyltransferases (Nat)"/>
    <property type="match status" value="1"/>
</dbReference>
<dbReference type="InterPro" id="IPR050832">
    <property type="entry name" value="Bact_Acetyltransf"/>
</dbReference>
<dbReference type="InterPro" id="IPR000182">
    <property type="entry name" value="GNAT_dom"/>
</dbReference>
<accession>A0ABQ1XY76</accession>
<evidence type="ECO:0000313" key="5">
    <source>
        <dbReference type="Proteomes" id="UP000648722"/>
    </source>
</evidence>
<dbReference type="InterPro" id="IPR016181">
    <property type="entry name" value="Acyl_CoA_acyltransferase"/>
</dbReference>
<name>A0ABQ1XY76_9PROT</name>
<dbReference type="PANTHER" id="PTHR43877">
    <property type="entry name" value="AMINOALKYLPHOSPHONATE N-ACETYLTRANSFERASE-RELATED-RELATED"/>
    <property type="match status" value="1"/>
</dbReference>
<dbReference type="Pfam" id="PF00583">
    <property type="entry name" value="Acetyltransf_1"/>
    <property type="match status" value="1"/>
</dbReference>
<evidence type="ECO:0000259" key="3">
    <source>
        <dbReference type="PROSITE" id="PS51186"/>
    </source>
</evidence>
<dbReference type="Proteomes" id="UP000648722">
    <property type="component" value="Unassembled WGS sequence"/>
</dbReference>
<protein>
    <submittedName>
        <fullName evidence="4">N-acetyltransferase</fullName>
    </submittedName>
</protein>
<gene>
    <name evidence="4" type="ORF">GCM10007420_24370</name>
</gene>
<dbReference type="CDD" id="cd04301">
    <property type="entry name" value="NAT_SF"/>
    <property type="match status" value="1"/>
</dbReference>
<keyword evidence="5" id="KW-1185">Reference proteome</keyword>
<proteinExistence type="predicted"/>
<keyword evidence="1" id="KW-0808">Transferase</keyword>
<keyword evidence="2" id="KW-0012">Acyltransferase</keyword>
<dbReference type="Gene3D" id="3.40.630.30">
    <property type="match status" value="1"/>
</dbReference>